<dbReference type="Proteomes" id="UP000265520">
    <property type="component" value="Unassembled WGS sequence"/>
</dbReference>
<feature type="non-terminal residue" evidence="1">
    <location>
        <position position="1"/>
    </location>
</feature>
<protein>
    <submittedName>
        <fullName evidence="1">Uncharacterized protein</fullName>
    </submittedName>
</protein>
<proteinExistence type="predicted"/>
<dbReference type="AlphaFoldDB" id="A0A392RW45"/>
<name>A0A392RW45_9FABA</name>
<evidence type="ECO:0000313" key="1">
    <source>
        <dbReference type="EMBL" id="MCI39825.1"/>
    </source>
</evidence>
<dbReference type="EMBL" id="LXQA010272196">
    <property type="protein sequence ID" value="MCI39825.1"/>
    <property type="molecule type" value="Genomic_DNA"/>
</dbReference>
<accession>A0A392RW45</accession>
<dbReference type="PANTHER" id="PTHR34023:SF4">
    <property type="entry name" value="RNASE H TYPE-1 DOMAIN-CONTAINING PROTEIN"/>
    <property type="match status" value="1"/>
</dbReference>
<sequence>DLLAKDWRVKVIHTFREGNACADYLAKLGARNLEAYSPIAIPPHEMSLLLLADASGTLFYR</sequence>
<keyword evidence="2" id="KW-1185">Reference proteome</keyword>
<organism evidence="1 2">
    <name type="scientific">Trifolium medium</name>
    <dbReference type="NCBI Taxonomy" id="97028"/>
    <lineage>
        <taxon>Eukaryota</taxon>
        <taxon>Viridiplantae</taxon>
        <taxon>Streptophyta</taxon>
        <taxon>Embryophyta</taxon>
        <taxon>Tracheophyta</taxon>
        <taxon>Spermatophyta</taxon>
        <taxon>Magnoliopsida</taxon>
        <taxon>eudicotyledons</taxon>
        <taxon>Gunneridae</taxon>
        <taxon>Pentapetalae</taxon>
        <taxon>rosids</taxon>
        <taxon>fabids</taxon>
        <taxon>Fabales</taxon>
        <taxon>Fabaceae</taxon>
        <taxon>Papilionoideae</taxon>
        <taxon>50 kb inversion clade</taxon>
        <taxon>NPAAA clade</taxon>
        <taxon>Hologalegina</taxon>
        <taxon>IRL clade</taxon>
        <taxon>Trifolieae</taxon>
        <taxon>Trifolium</taxon>
    </lineage>
</organism>
<evidence type="ECO:0000313" key="2">
    <source>
        <dbReference type="Proteomes" id="UP000265520"/>
    </source>
</evidence>
<reference evidence="1 2" key="1">
    <citation type="journal article" date="2018" name="Front. Plant Sci.">
        <title>Red Clover (Trifolium pratense) and Zigzag Clover (T. medium) - A Picture of Genomic Similarities and Differences.</title>
        <authorList>
            <person name="Dluhosova J."/>
            <person name="Istvanek J."/>
            <person name="Nedelnik J."/>
            <person name="Repkova J."/>
        </authorList>
    </citation>
    <scope>NUCLEOTIDE SEQUENCE [LARGE SCALE GENOMIC DNA]</scope>
    <source>
        <strain evidence="2">cv. 10/8</strain>
        <tissue evidence="1">Leaf</tissue>
    </source>
</reference>
<comment type="caution">
    <text evidence="1">The sequence shown here is derived from an EMBL/GenBank/DDBJ whole genome shotgun (WGS) entry which is preliminary data.</text>
</comment>
<dbReference type="PANTHER" id="PTHR34023">
    <property type="entry name" value="RNASE H DOMAIN-CONTAINING PROTEIN"/>
    <property type="match status" value="1"/>
</dbReference>